<dbReference type="Proteomes" id="UP000004358">
    <property type="component" value="Unassembled WGS sequence"/>
</dbReference>
<evidence type="ECO:0000313" key="2">
    <source>
        <dbReference type="Proteomes" id="UP000004358"/>
    </source>
</evidence>
<evidence type="ECO:0000313" key="1">
    <source>
        <dbReference type="EMBL" id="EAQ80974.1"/>
    </source>
</evidence>
<dbReference type="EMBL" id="AANZ01000006">
    <property type="protein sequence ID" value="EAQ80974.1"/>
    <property type="molecule type" value="Genomic_DNA"/>
</dbReference>
<dbReference type="STRING" id="314230.DSM3645_20422"/>
<comment type="caution">
    <text evidence="1">The sequence shown here is derived from an EMBL/GenBank/DDBJ whole genome shotgun (WGS) entry which is preliminary data.</text>
</comment>
<accession>A3ZQN6</accession>
<dbReference type="HOGENOM" id="CLU_3165199_0_0_0"/>
<dbReference type="AlphaFoldDB" id="A3ZQN6"/>
<protein>
    <submittedName>
        <fullName evidence="1">Uncharacterized protein</fullName>
    </submittedName>
</protein>
<proteinExistence type="predicted"/>
<reference evidence="1 2" key="1">
    <citation type="submission" date="2006-02" db="EMBL/GenBank/DDBJ databases">
        <authorList>
            <person name="Amann R."/>
            <person name="Ferriera S."/>
            <person name="Johnson J."/>
            <person name="Kravitz S."/>
            <person name="Halpern A."/>
            <person name="Remington K."/>
            <person name="Beeson K."/>
            <person name="Tran B."/>
            <person name="Rogers Y.-H."/>
            <person name="Friedman R."/>
            <person name="Venter J.C."/>
        </authorList>
    </citation>
    <scope>NUCLEOTIDE SEQUENCE [LARGE SCALE GENOMIC DNA]</scope>
    <source>
        <strain evidence="1 2">DSM 3645</strain>
    </source>
</reference>
<sequence length="47" mass="5313">MRPRQNAKCKAAWIPSGFFYAVCGLVGPEIRYDRADPNHFSPQEKGC</sequence>
<name>A3ZQN6_9BACT</name>
<gene>
    <name evidence="1" type="ORF">DSM3645_20422</name>
</gene>
<organism evidence="1 2">
    <name type="scientific">Blastopirellula marina DSM 3645</name>
    <dbReference type="NCBI Taxonomy" id="314230"/>
    <lineage>
        <taxon>Bacteria</taxon>
        <taxon>Pseudomonadati</taxon>
        <taxon>Planctomycetota</taxon>
        <taxon>Planctomycetia</taxon>
        <taxon>Pirellulales</taxon>
        <taxon>Pirellulaceae</taxon>
        <taxon>Blastopirellula</taxon>
    </lineage>
</organism>